<keyword evidence="3" id="KW-1185">Reference proteome</keyword>
<feature type="compositionally biased region" description="Basic and acidic residues" evidence="1">
    <location>
        <begin position="422"/>
        <end position="432"/>
    </location>
</feature>
<dbReference type="AlphaFoldDB" id="A0A811U8K6"/>
<evidence type="ECO:0000256" key="1">
    <source>
        <dbReference type="SAM" id="MobiDB-lite"/>
    </source>
</evidence>
<accession>A0A811U8K6</accession>
<reference evidence="2" key="1">
    <citation type="submission" date="2020-11" db="EMBL/GenBank/DDBJ databases">
        <authorList>
            <person name="Whitehead M."/>
        </authorList>
    </citation>
    <scope>NUCLEOTIDE SEQUENCE</scope>
    <source>
        <strain evidence="2">EGII</strain>
    </source>
</reference>
<evidence type="ECO:0000313" key="3">
    <source>
        <dbReference type="Proteomes" id="UP000606786"/>
    </source>
</evidence>
<feature type="region of interest" description="Disordered" evidence="1">
    <location>
        <begin position="315"/>
        <end position="351"/>
    </location>
</feature>
<dbReference type="OrthoDB" id="283111at2759"/>
<feature type="region of interest" description="Disordered" evidence="1">
    <location>
        <begin position="1"/>
        <end position="33"/>
    </location>
</feature>
<feature type="region of interest" description="Disordered" evidence="1">
    <location>
        <begin position="63"/>
        <end position="195"/>
    </location>
</feature>
<organism evidence="2 3">
    <name type="scientific">Ceratitis capitata</name>
    <name type="common">Mediterranean fruit fly</name>
    <name type="synonym">Tephritis capitata</name>
    <dbReference type="NCBI Taxonomy" id="7213"/>
    <lineage>
        <taxon>Eukaryota</taxon>
        <taxon>Metazoa</taxon>
        <taxon>Ecdysozoa</taxon>
        <taxon>Arthropoda</taxon>
        <taxon>Hexapoda</taxon>
        <taxon>Insecta</taxon>
        <taxon>Pterygota</taxon>
        <taxon>Neoptera</taxon>
        <taxon>Endopterygota</taxon>
        <taxon>Diptera</taxon>
        <taxon>Brachycera</taxon>
        <taxon>Muscomorpha</taxon>
        <taxon>Tephritoidea</taxon>
        <taxon>Tephritidae</taxon>
        <taxon>Ceratitis</taxon>
        <taxon>Ceratitis</taxon>
    </lineage>
</organism>
<name>A0A811U8K6_CERCA</name>
<feature type="compositionally biased region" description="Low complexity" evidence="1">
    <location>
        <begin position="518"/>
        <end position="554"/>
    </location>
</feature>
<feature type="compositionally biased region" description="Basic and acidic residues" evidence="1">
    <location>
        <begin position="404"/>
        <end position="415"/>
    </location>
</feature>
<protein>
    <submittedName>
        <fullName evidence="2">(Mediterranean fruit fly) hypothetical protein</fullName>
    </submittedName>
</protein>
<feature type="compositionally biased region" description="Basic and acidic residues" evidence="1">
    <location>
        <begin position="68"/>
        <end position="82"/>
    </location>
</feature>
<dbReference type="EMBL" id="CAJHJT010000001">
    <property type="protein sequence ID" value="CAD6994466.1"/>
    <property type="molecule type" value="Genomic_DNA"/>
</dbReference>
<feature type="compositionally biased region" description="Polar residues" evidence="1">
    <location>
        <begin position="127"/>
        <end position="137"/>
    </location>
</feature>
<feature type="region of interest" description="Disordered" evidence="1">
    <location>
        <begin position="404"/>
        <end position="567"/>
    </location>
</feature>
<dbReference type="Proteomes" id="UP000606786">
    <property type="component" value="Unassembled WGS sequence"/>
</dbReference>
<comment type="caution">
    <text evidence="2">The sequence shown here is derived from an EMBL/GenBank/DDBJ whole genome shotgun (WGS) entry which is preliminary data.</text>
</comment>
<feature type="compositionally biased region" description="Low complexity" evidence="1">
    <location>
        <begin position="433"/>
        <end position="473"/>
    </location>
</feature>
<feature type="compositionally biased region" description="Basic and acidic residues" evidence="1">
    <location>
        <begin position="98"/>
        <end position="126"/>
    </location>
</feature>
<sequence length="765" mass="83064">MSDRHRRYYAGGGGGVGGSGYYGSGGGGGTTIGRYQKSATAVSALDRLRSNLSPVTSYYKPLMRSFGRRGDDERKDTDKDKTPTATGAGNKLSAISRLENKYSDILDRHRHHDEDRDKTLEPDENRNPLSKSATSHQLLGVSRPKLSSSSFNAADRKERTPYRLGRNKTSRYLGDSNDSGYLTSTNGSARGADHALLDDNYPLDYSGGSRYRRNYEVPRHHLEDYEALQAGGAMGYAPSGSRYGRGGGGGAEYAAGYNARSYRSRDVHDEYGSGGARNRARTYGRNKTSENLLATTTLDAAPTTTRAAYEDYGIPNSRNRFAHRRRDNGTQRAPPRREELTDEDREILNDERSSADNAAILLLLKEDNQYLEARKFEERMRRRKELKERVLRYAQEDAAAAEAEKINAERKKEQEAAEAEAEATKNKIEKTDVNANNSESSSNAATTNSSSSSSSKVKKVASPVSESDSSSESNSDESDSSSQEVKAAKNAATTTNTTTTSTTASATTKDTKQDDTKTPTATSLLSTPKTTTTNANPTNTSSSTSAASSSISSKLHADRNNNDLAKYRPTAGSSFKVNGLMHSSSSGSLAFGGISERLAAGRTQRYQPAGAATSRTAALLADLDTLGSTAESSSSSSSRYQQHKNLLNDSTYKSSYLFDPYYSYGAASAASSRRAGAAAAALSSSSAAYQRQQLHAYQQQHQHYQQLQQQHQQHLLSKSATSAALFQRSRIPKTLSAFTAKPVIQDDADGHLIYHNGDILHHRCS</sequence>
<proteinExistence type="predicted"/>
<feature type="compositionally biased region" description="Low complexity" evidence="1">
    <location>
        <begin position="488"/>
        <end position="508"/>
    </location>
</feature>
<evidence type="ECO:0000313" key="2">
    <source>
        <dbReference type="EMBL" id="CAD6994466.1"/>
    </source>
</evidence>
<gene>
    <name evidence="2" type="ORF">CCAP1982_LOCUS3211</name>
</gene>
<feature type="compositionally biased region" description="Gly residues" evidence="1">
    <location>
        <begin position="10"/>
        <end position="31"/>
    </location>
</feature>
<feature type="compositionally biased region" description="Polar residues" evidence="1">
    <location>
        <begin position="176"/>
        <end position="188"/>
    </location>
</feature>